<comment type="caution">
    <text evidence="1">The sequence shown here is derived from an EMBL/GenBank/DDBJ whole genome shotgun (WGS) entry which is preliminary data.</text>
</comment>
<proteinExistence type="predicted"/>
<evidence type="ECO:0000313" key="2">
    <source>
        <dbReference type="Proteomes" id="UP000554482"/>
    </source>
</evidence>
<organism evidence="1 2">
    <name type="scientific">Thalictrum thalictroides</name>
    <name type="common">Rue-anemone</name>
    <name type="synonym">Anemone thalictroides</name>
    <dbReference type="NCBI Taxonomy" id="46969"/>
    <lineage>
        <taxon>Eukaryota</taxon>
        <taxon>Viridiplantae</taxon>
        <taxon>Streptophyta</taxon>
        <taxon>Embryophyta</taxon>
        <taxon>Tracheophyta</taxon>
        <taxon>Spermatophyta</taxon>
        <taxon>Magnoliopsida</taxon>
        <taxon>Ranunculales</taxon>
        <taxon>Ranunculaceae</taxon>
        <taxon>Thalictroideae</taxon>
        <taxon>Thalictrum</taxon>
    </lineage>
</organism>
<dbReference type="AlphaFoldDB" id="A0A7J6VPR4"/>
<accession>A0A7J6VPR4</accession>
<dbReference type="EMBL" id="JABWDY010029120">
    <property type="protein sequence ID" value="KAF5186548.1"/>
    <property type="molecule type" value="Genomic_DNA"/>
</dbReference>
<reference evidence="1 2" key="1">
    <citation type="submission" date="2020-06" db="EMBL/GenBank/DDBJ databases">
        <title>Transcriptomic and genomic resources for Thalictrum thalictroides and T. hernandezii: Facilitating candidate gene discovery in an emerging model plant lineage.</title>
        <authorList>
            <person name="Arias T."/>
            <person name="Riano-Pachon D.M."/>
            <person name="Di Stilio V.S."/>
        </authorList>
    </citation>
    <scope>NUCLEOTIDE SEQUENCE [LARGE SCALE GENOMIC DNA]</scope>
    <source>
        <strain evidence="2">cv. WT478/WT964</strain>
        <tissue evidence="1">Leaves</tissue>
    </source>
</reference>
<sequence>MARDIGLLIAFYLGRVISRLNHIPHRPISQTSTTGSEFALATLTSHIQELIGKHVGGTLTVASAMHPFANVPTTSSLLQNPDSSLIEADWDRP</sequence>
<name>A0A7J6VPR4_THATH</name>
<keyword evidence="2" id="KW-1185">Reference proteome</keyword>
<dbReference type="Proteomes" id="UP000554482">
    <property type="component" value="Unassembled WGS sequence"/>
</dbReference>
<protein>
    <submittedName>
        <fullName evidence="1">Uncharacterized protein</fullName>
    </submittedName>
</protein>
<evidence type="ECO:0000313" key="1">
    <source>
        <dbReference type="EMBL" id="KAF5186548.1"/>
    </source>
</evidence>
<gene>
    <name evidence="1" type="ORF">FRX31_023865</name>
</gene>